<reference evidence="2 3" key="1">
    <citation type="journal article" date="2019" name="Nat. Ecol. Evol.">
        <title>Megaphylogeny resolves global patterns of mushroom evolution.</title>
        <authorList>
            <person name="Varga T."/>
            <person name="Krizsan K."/>
            <person name="Foldi C."/>
            <person name="Dima B."/>
            <person name="Sanchez-Garcia M."/>
            <person name="Sanchez-Ramirez S."/>
            <person name="Szollosi G.J."/>
            <person name="Szarkandi J.G."/>
            <person name="Papp V."/>
            <person name="Albert L."/>
            <person name="Andreopoulos W."/>
            <person name="Angelini C."/>
            <person name="Antonin V."/>
            <person name="Barry K.W."/>
            <person name="Bougher N.L."/>
            <person name="Buchanan P."/>
            <person name="Buyck B."/>
            <person name="Bense V."/>
            <person name="Catcheside P."/>
            <person name="Chovatia M."/>
            <person name="Cooper J."/>
            <person name="Damon W."/>
            <person name="Desjardin D."/>
            <person name="Finy P."/>
            <person name="Geml J."/>
            <person name="Haridas S."/>
            <person name="Hughes K."/>
            <person name="Justo A."/>
            <person name="Karasinski D."/>
            <person name="Kautmanova I."/>
            <person name="Kiss B."/>
            <person name="Kocsube S."/>
            <person name="Kotiranta H."/>
            <person name="LaButti K.M."/>
            <person name="Lechner B.E."/>
            <person name="Liimatainen K."/>
            <person name="Lipzen A."/>
            <person name="Lukacs Z."/>
            <person name="Mihaltcheva S."/>
            <person name="Morgado L.N."/>
            <person name="Niskanen T."/>
            <person name="Noordeloos M.E."/>
            <person name="Ohm R.A."/>
            <person name="Ortiz-Santana B."/>
            <person name="Ovrebo C."/>
            <person name="Racz N."/>
            <person name="Riley R."/>
            <person name="Savchenko A."/>
            <person name="Shiryaev A."/>
            <person name="Soop K."/>
            <person name="Spirin V."/>
            <person name="Szebenyi C."/>
            <person name="Tomsovsky M."/>
            <person name="Tulloss R.E."/>
            <person name="Uehling J."/>
            <person name="Grigoriev I.V."/>
            <person name="Vagvolgyi C."/>
            <person name="Papp T."/>
            <person name="Martin F.M."/>
            <person name="Miettinen O."/>
            <person name="Hibbett D.S."/>
            <person name="Nagy L.G."/>
        </authorList>
    </citation>
    <scope>NUCLEOTIDE SEQUENCE [LARGE SCALE GENOMIC DNA]</scope>
    <source>
        <strain evidence="2 3">CBS 166.37</strain>
    </source>
</reference>
<evidence type="ECO:0000313" key="2">
    <source>
        <dbReference type="EMBL" id="TFK36980.1"/>
    </source>
</evidence>
<keyword evidence="3" id="KW-1185">Reference proteome</keyword>
<dbReference type="AlphaFoldDB" id="A0A5C3LVG6"/>
<organism evidence="2 3">
    <name type="scientific">Crucibulum laeve</name>
    <dbReference type="NCBI Taxonomy" id="68775"/>
    <lineage>
        <taxon>Eukaryota</taxon>
        <taxon>Fungi</taxon>
        <taxon>Dikarya</taxon>
        <taxon>Basidiomycota</taxon>
        <taxon>Agaricomycotina</taxon>
        <taxon>Agaricomycetes</taxon>
        <taxon>Agaricomycetidae</taxon>
        <taxon>Agaricales</taxon>
        <taxon>Agaricineae</taxon>
        <taxon>Nidulariaceae</taxon>
        <taxon>Crucibulum</taxon>
    </lineage>
</organism>
<dbReference type="EMBL" id="ML213611">
    <property type="protein sequence ID" value="TFK36980.1"/>
    <property type="molecule type" value="Genomic_DNA"/>
</dbReference>
<evidence type="ECO:0000259" key="1">
    <source>
        <dbReference type="Pfam" id="PF20236"/>
    </source>
</evidence>
<name>A0A5C3LVG6_9AGAR</name>
<accession>A0A5C3LVG6</accession>
<sequence length="251" mass="28051">MIISPDEQLPDNSLVKSTSTLTLNARSPPPVHPAMQYQGTSALPPGYTELGKPTTNITYTCSPQTIPANSMIVTPPAYVNSLQKPYFISVNMNCFTPTSYITTIRRGSWDGELVGDFEMGLTTSRKPATICLRGNEQPLSEGLESNYRIFHNMHQSWTWKVSEYDKTTTIFWEETPGPGLPLTCFSSKEKVVGNILARFLPPRHPRKQGRPSDSTRLEVTPYGHEFIDDIVMSALIIERIRTAPSAWALPF</sequence>
<evidence type="ECO:0000313" key="3">
    <source>
        <dbReference type="Proteomes" id="UP000308652"/>
    </source>
</evidence>
<gene>
    <name evidence="2" type="ORF">BDQ12DRAFT_736708</name>
</gene>
<dbReference type="Pfam" id="PF20236">
    <property type="entry name" value="DUF6593"/>
    <property type="match status" value="1"/>
</dbReference>
<feature type="domain" description="DUF6593" evidence="1">
    <location>
        <begin position="98"/>
        <end position="241"/>
    </location>
</feature>
<dbReference type="Proteomes" id="UP000308652">
    <property type="component" value="Unassembled WGS sequence"/>
</dbReference>
<protein>
    <recommendedName>
        <fullName evidence="1">DUF6593 domain-containing protein</fullName>
    </recommendedName>
</protein>
<proteinExistence type="predicted"/>
<dbReference type="OrthoDB" id="3174721at2759"/>
<dbReference type="InterPro" id="IPR046528">
    <property type="entry name" value="DUF6593"/>
</dbReference>